<evidence type="ECO:0000313" key="3">
    <source>
        <dbReference type="Proteomes" id="UP000823928"/>
    </source>
</evidence>
<dbReference type="Gene3D" id="3.30.70.3000">
    <property type="match status" value="1"/>
</dbReference>
<gene>
    <name evidence="2" type="ORF">IAC10_04390</name>
</gene>
<feature type="domain" description="tRNAHis guanylyltransferase catalytic" evidence="1">
    <location>
        <begin position="22"/>
        <end position="155"/>
    </location>
</feature>
<comment type="caution">
    <text evidence="2">The sequence shown here is derived from an EMBL/GenBank/DDBJ whole genome shotgun (WGS) entry which is preliminary data.</text>
</comment>
<sequence>MSDSVQKTIYPNYSYSYALATYEKLEKYEVSMQVPSVGIDESVVVRLDGKGLTARFKNHEELFLSDFHLTMKRVMENIKKYCPYVTFAYSFKDEISLLINKEQIEHSEDFQNRIEKVLPLLSGYISAMFSQYISKKLKTSPCEAFTFDARIIILPTLQLQDYFHSRQAFAMSGFIDRICSFKHLTPGSRTFSNVKKALKSIGDDWYKYPQYVCSGYVGRYENGKWLVDTASDFMQKWSKYKNNLGV</sequence>
<dbReference type="EMBL" id="DVIU01000091">
    <property type="protein sequence ID" value="HIS35853.1"/>
    <property type="molecule type" value="Genomic_DNA"/>
</dbReference>
<dbReference type="InterPro" id="IPR038469">
    <property type="entry name" value="tRNAHis_GuaTrfase_Thg1_sf"/>
</dbReference>
<organism evidence="2 3">
    <name type="scientific">Candidatus Scatousia excrementigallinarum</name>
    <dbReference type="NCBI Taxonomy" id="2840935"/>
    <lineage>
        <taxon>Bacteria</taxon>
        <taxon>Candidatus Scatousia</taxon>
    </lineage>
</organism>
<evidence type="ECO:0000259" key="1">
    <source>
        <dbReference type="Pfam" id="PF04446"/>
    </source>
</evidence>
<dbReference type="Pfam" id="PF04446">
    <property type="entry name" value="Thg1"/>
    <property type="match status" value="1"/>
</dbReference>
<dbReference type="InterPro" id="IPR007537">
    <property type="entry name" value="tRNAHis_GuaTrfase_Thg1"/>
</dbReference>
<dbReference type="GO" id="GO:0000287">
    <property type="term" value="F:magnesium ion binding"/>
    <property type="evidence" value="ECO:0007669"/>
    <property type="project" value="InterPro"/>
</dbReference>
<proteinExistence type="predicted"/>
<accession>A0A9D1JMF7</accession>
<evidence type="ECO:0000313" key="2">
    <source>
        <dbReference type="EMBL" id="HIS35853.1"/>
    </source>
</evidence>
<reference evidence="2" key="1">
    <citation type="submission" date="2020-10" db="EMBL/GenBank/DDBJ databases">
        <authorList>
            <person name="Gilroy R."/>
        </authorList>
    </citation>
    <scope>NUCLEOTIDE SEQUENCE</scope>
    <source>
        <strain evidence="2">6276</strain>
    </source>
</reference>
<dbReference type="InterPro" id="IPR024956">
    <property type="entry name" value="tRNAHis_GuaTrfase_cat"/>
</dbReference>
<dbReference type="AlphaFoldDB" id="A0A9D1JMF7"/>
<dbReference type="PANTHER" id="PTHR12729">
    <property type="entry name" value="TRNA(HIS) GUANYLYLTRANSFERASE-RELATED"/>
    <property type="match status" value="1"/>
</dbReference>
<dbReference type="PANTHER" id="PTHR12729:SF1">
    <property type="entry name" value="TRNAHIS GUANYLYLTRANSFERASE CATALYTIC DOMAIN-CONTAINING PROTEIN"/>
    <property type="match status" value="1"/>
</dbReference>
<dbReference type="Proteomes" id="UP000823928">
    <property type="component" value="Unassembled WGS sequence"/>
</dbReference>
<name>A0A9D1JMF7_9BACT</name>
<reference evidence="2" key="2">
    <citation type="journal article" date="2021" name="PeerJ">
        <title>Extensive microbial diversity within the chicken gut microbiome revealed by metagenomics and culture.</title>
        <authorList>
            <person name="Gilroy R."/>
            <person name="Ravi A."/>
            <person name="Getino M."/>
            <person name="Pursley I."/>
            <person name="Horton D.L."/>
            <person name="Alikhan N.F."/>
            <person name="Baker D."/>
            <person name="Gharbi K."/>
            <person name="Hall N."/>
            <person name="Watson M."/>
            <person name="Adriaenssens E.M."/>
            <person name="Foster-Nyarko E."/>
            <person name="Jarju S."/>
            <person name="Secka A."/>
            <person name="Antonio M."/>
            <person name="Oren A."/>
            <person name="Chaudhuri R.R."/>
            <person name="La Ragione R."/>
            <person name="Hildebrand F."/>
            <person name="Pallen M.J."/>
        </authorList>
    </citation>
    <scope>NUCLEOTIDE SEQUENCE</scope>
    <source>
        <strain evidence="2">6276</strain>
    </source>
</reference>
<dbReference type="GO" id="GO:0006400">
    <property type="term" value="P:tRNA modification"/>
    <property type="evidence" value="ECO:0007669"/>
    <property type="project" value="InterPro"/>
</dbReference>
<dbReference type="GO" id="GO:0008193">
    <property type="term" value="F:tRNA guanylyltransferase activity"/>
    <property type="evidence" value="ECO:0007669"/>
    <property type="project" value="InterPro"/>
</dbReference>
<protein>
    <recommendedName>
        <fullName evidence="1">tRNAHis guanylyltransferase catalytic domain-containing protein</fullName>
    </recommendedName>
</protein>